<evidence type="ECO:0000313" key="3">
    <source>
        <dbReference type="Proteomes" id="UP001180737"/>
    </source>
</evidence>
<feature type="transmembrane region" description="Helical" evidence="1">
    <location>
        <begin position="37"/>
        <end position="58"/>
    </location>
</feature>
<evidence type="ECO:0000313" key="2">
    <source>
        <dbReference type="EMBL" id="MDT0570252.1"/>
    </source>
</evidence>
<feature type="transmembrane region" description="Helical" evidence="1">
    <location>
        <begin position="103"/>
        <end position="120"/>
    </location>
</feature>
<reference evidence="2" key="1">
    <citation type="submission" date="2024-05" db="EMBL/GenBank/DDBJ databases">
        <title>30 novel species of actinomycetes from the DSMZ collection.</title>
        <authorList>
            <person name="Nouioui I."/>
        </authorList>
    </citation>
    <scope>NUCLEOTIDE SEQUENCE</scope>
    <source>
        <strain evidence="2">DSM 3412</strain>
    </source>
</reference>
<sequence length="165" mass="17841">MTALGMDNVFSWLEDNWFAEAVRGTAYLYPMLESVHIIGIALLIGPAAAFDLRLLGLGRRTLRVTTAANYLLRLSHLGFVIAAVTGVAMFLPGASLIADRGSAPWKLGLILLAGLNILVFHRRTYRSVADWDMDQPTPVAARLAAVVSLTSWSGVTIAGRLLAYT</sequence>
<keyword evidence="1" id="KW-0472">Membrane</keyword>
<keyword evidence="1" id="KW-1133">Transmembrane helix</keyword>
<feature type="transmembrane region" description="Helical" evidence="1">
    <location>
        <begin position="141"/>
        <end position="163"/>
    </location>
</feature>
<gene>
    <name evidence="2" type="ORF">RM704_22720</name>
</gene>
<dbReference type="RefSeq" id="WP_202808147.1">
    <property type="nucleotide sequence ID" value="NZ_JAVRFJ010000020.1"/>
</dbReference>
<comment type="caution">
    <text evidence="2">The sequence shown here is derived from an EMBL/GenBank/DDBJ whole genome shotgun (WGS) entry which is preliminary data.</text>
</comment>
<feature type="transmembrane region" description="Helical" evidence="1">
    <location>
        <begin position="70"/>
        <end position="91"/>
    </location>
</feature>
<evidence type="ECO:0008006" key="4">
    <source>
        <dbReference type="Google" id="ProtNLM"/>
    </source>
</evidence>
<keyword evidence="3" id="KW-1185">Reference proteome</keyword>
<name>A0ABU2Z0Y4_9ACTN</name>
<protein>
    <recommendedName>
        <fullName evidence="4">DUF2214 domain-containing protein</fullName>
    </recommendedName>
</protein>
<keyword evidence="1" id="KW-0812">Transmembrane</keyword>
<accession>A0ABU2Z0Y4</accession>
<evidence type="ECO:0000256" key="1">
    <source>
        <dbReference type="SAM" id="Phobius"/>
    </source>
</evidence>
<dbReference type="Proteomes" id="UP001180737">
    <property type="component" value="Unassembled WGS sequence"/>
</dbReference>
<organism evidence="2 3">
    <name type="scientific">Streptomyces gottesmaniae</name>
    <dbReference type="NCBI Taxonomy" id="3075518"/>
    <lineage>
        <taxon>Bacteria</taxon>
        <taxon>Bacillati</taxon>
        <taxon>Actinomycetota</taxon>
        <taxon>Actinomycetes</taxon>
        <taxon>Kitasatosporales</taxon>
        <taxon>Streptomycetaceae</taxon>
        <taxon>Streptomyces</taxon>
    </lineage>
</organism>
<dbReference type="EMBL" id="JAVRFJ010000020">
    <property type="protein sequence ID" value="MDT0570252.1"/>
    <property type="molecule type" value="Genomic_DNA"/>
</dbReference>
<proteinExistence type="predicted"/>